<protein>
    <submittedName>
        <fullName evidence="1">Uncharacterized protein</fullName>
    </submittedName>
</protein>
<evidence type="ECO:0000313" key="2">
    <source>
        <dbReference type="Proteomes" id="UP000092445"/>
    </source>
</evidence>
<organism evidence="1 2">
    <name type="scientific">Glossina pallidipes</name>
    <name type="common">Tsetse fly</name>
    <dbReference type="NCBI Taxonomy" id="7398"/>
    <lineage>
        <taxon>Eukaryota</taxon>
        <taxon>Metazoa</taxon>
        <taxon>Ecdysozoa</taxon>
        <taxon>Arthropoda</taxon>
        <taxon>Hexapoda</taxon>
        <taxon>Insecta</taxon>
        <taxon>Pterygota</taxon>
        <taxon>Neoptera</taxon>
        <taxon>Endopterygota</taxon>
        <taxon>Diptera</taxon>
        <taxon>Brachycera</taxon>
        <taxon>Muscomorpha</taxon>
        <taxon>Hippoboscoidea</taxon>
        <taxon>Glossinidae</taxon>
        <taxon>Glossina</taxon>
    </lineage>
</organism>
<evidence type="ECO:0000313" key="1">
    <source>
        <dbReference type="EnsemblMetazoa" id="GPAI014203-PA"/>
    </source>
</evidence>
<reference evidence="1" key="2">
    <citation type="submission" date="2020-05" db="UniProtKB">
        <authorList>
            <consortium name="EnsemblMetazoa"/>
        </authorList>
    </citation>
    <scope>IDENTIFICATION</scope>
    <source>
        <strain evidence="1">IAEA</strain>
    </source>
</reference>
<proteinExistence type="predicted"/>
<name>A0A1A9ZGT6_GLOPL</name>
<dbReference type="Proteomes" id="UP000092445">
    <property type="component" value="Unassembled WGS sequence"/>
</dbReference>
<sequence length="122" mass="13604">MQVTNALTAVSTGMISDFSSPLHNMERITPLPAPIKTPVGPFILSTQPGAIQLLLSQNSRYAFRKNIGGDARKNWKLFGIKSNLNNVNIPSKTKIKYLGVHLYNFLYYNFYIMGAIEKASKP</sequence>
<keyword evidence="2" id="KW-1185">Reference proteome</keyword>
<accession>A0A1A9ZGT6</accession>
<dbReference type="AlphaFoldDB" id="A0A1A9ZGT6"/>
<reference evidence="2" key="1">
    <citation type="submission" date="2014-03" db="EMBL/GenBank/DDBJ databases">
        <authorList>
            <person name="Aksoy S."/>
            <person name="Warren W."/>
            <person name="Wilson R.K."/>
        </authorList>
    </citation>
    <scope>NUCLEOTIDE SEQUENCE [LARGE SCALE GENOMIC DNA]</scope>
    <source>
        <strain evidence="2">IAEA</strain>
    </source>
</reference>
<dbReference type="VEuPathDB" id="VectorBase:GPAI014203"/>
<dbReference type="EnsemblMetazoa" id="GPAI014203-RA">
    <property type="protein sequence ID" value="GPAI014203-PA"/>
    <property type="gene ID" value="GPAI014203"/>
</dbReference>